<keyword evidence="2" id="KW-1185">Reference proteome</keyword>
<organism evidence="1 2">
    <name type="scientific">Stylonychia lemnae</name>
    <name type="common">Ciliate</name>
    <dbReference type="NCBI Taxonomy" id="5949"/>
    <lineage>
        <taxon>Eukaryota</taxon>
        <taxon>Sar</taxon>
        <taxon>Alveolata</taxon>
        <taxon>Ciliophora</taxon>
        <taxon>Intramacronucleata</taxon>
        <taxon>Spirotrichea</taxon>
        <taxon>Stichotrichia</taxon>
        <taxon>Sporadotrichida</taxon>
        <taxon>Oxytrichidae</taxon>
        <taxon>Stylonychinae</taxon>
        <taxon>Stylonychia</taxon>
    </lineage>
</organism>
<gene>
    <name evidence="1" type="primary">Contig10322.g11011</name>
    <name evidence="1" type="ORF">STYLEM_6478</name>
</gene>
<name>A0A078A5K3_STYLE</name>
<evidence type="ECO:0000313" key="2">
    <source>
        <dbReference type="Proteomes" id="UP000039865"/>
    </source>
</evidence>
<protein>
    <submittedName>
        <fullName evidence="1">Uncharacterized protein</fullName>
    </submittedName>
</protein>
<sequence>MIKAKQQKQKIGPRFLIKLVEVYPIISKQELQTESSNVSGSQSKMNELIYSMSKNQKLETSRIKLQNNARLAGVLIFIKGK</sequence>
<dbReference type="AlphaFoldDB" id="A0A078A5K3"/>
<dbReference type="Proteomes" id="UP000039865">
    <property type="component" value="Unassembled WGS sequence"/>
</dbReference>
<dbReference type="EMBL" id="CCKQ01006226">
    <property type="protein sequence ID" value="CDW77515.1"/>
    <property type="molecule type" value="Genomic_DNA"/>
</dbReference>
<proteinExistence type="predicted"/>
<dbReference type="InParanoid" id="A0A078A5K3"/>
<accession>A0A078A5K3</accession>
<evidence type="ECO:0000313" key="1">
    <source>
        <dbReference type="EMBL" id="CDW77515.1"/>
    </source>
</evidence>
<reference evidence="1 2" key="1">
    <citation type="submission" date="2014-06" db="EMBL/GenBank/DDBJ databases">
        <authorList>
            <person name="Swart Estienne"/>
        </authorList>
    </citation>
    <scope>NUCLEOTIDE SEQUENCE [LARGE SCALE GENOMIC DNA]</scope>
    <source>
        <strain evidence="1 2">130c</strain>
    </source>
</reference>